<evidence type="ECO:0000256" key="1">
    <source>
        <dbReference type="ARBA" id="ARBA00022598"/>
    </source>
</evidence>
<dbReference type="GO" id="GO:0004088">
    <property type="term" value="F:carbamoyl-phosphate synthase (glutamine-hydrolyzing) activity"/>
    <property type="evidence" value="ECO:0007669"/>
    <property type="project" value="TreeGrafter"/>
</dbReference>
<dbReference type="PANTHER" id="PTHR11405:SF53">
    <property type="entry name" value="CARBAMOYL-PHOSPHATE SYNTHASE [AMMONIA], MITOCHONDRIAL"/>
    <property type="match status" value="1"/>
</dbReference>
<keyword evidence="7" id="KW-0464">Manganese</keyword>
<evidence type="ECO:0000256" key="8">
    <source>
        <dbReference type="ARBA" id="ARBA00047359"/>
    </source>
</evidence>
<comment type="catalytic activity">
    <reaction evidence="8">
        <text>hydrogencarbonate + NH4(+) + 2 ATP = carbamoyl phosphate + 2 ADP + phosphate + 2 H(+)</text>
        <dbReference type="Rhea" id="RHEA:18029"/>
        <dbReference type="ChEBI" id="CHEBI:15378"/>
        <dbReference type="ChEBI" id="CHEBI:17544"/>
        <dbReference type="ChEBI" id="CHEBI:28938"/>
        <dbReference type="ChEBI" id="CHEBI:30616"/>
        <dbReference type="ChEBI" id="CHEBI:43474"/>
        <dbReference type="ChEBI" id="CHEBI:58228"/>
        <dbReference type="ChEBI" id="CHEBI:456216"/>
        <dbReference type="EC" id="6.3.4.16"/>
    </reaction>
</comment>
<dbReference type="PANTHER" id="PTHR11405">
    <property type="entry name" value="CARBAMOYLTRANSFERASE FAMILY MEMBER"/>
    <property type="match status" value="1"/>
</dbReference>
<dbReference type="GO" id="GO:0046872">
    <property type="term" value="F:metal ion binding"/>
    <property type="evidence" value="ECO:0007669"/>
    <property type="project" value="UniProtKB-KW"/>
</dbReference>
<accession>X1HCI1</accession>
<feature type="non-terminal residue" evidence="10">
    <location>
        <position position="256"/>
    </location>
</feature>
<dbReference type="Pfam" id="PF02786">
    <property type="entry name" value="CPSase_L_D2"/>
    <property type="match status" value="1"/>
</dbReference>
<dbReference type="PROSITE" id="PS00867">
    <property type="entry name" value="CPSASE_2"/>
    <property type="match status" value="1"/>
</dbReference>
<gene>
    <name evidence="10" type="ORF">S03H2_54485</name>
</gene>
<keyword evidence="1" id="KW-0436">Ligase</keyword>
<dbReference type="SUPFAM" id="SSF56059">
    <property type="entry name" value="Glutathione synthetase ATP-binding domain-like"/>
    <property type="match status" value="1"/>
</dbReference>
<name>X1HCI1_9ZZZZ</name>
<evidence type="ECO:0000256" key="5">
    <source>
        <dbReference type="ARBA" id="ARBA00022842"/>
    </source>
</evidence>
<dbReference type="PRINTS" id="PR00098">
    <property type="entry name" value="CPSASE"/>
</dbReference>
<reference evidence="10" key="1">
    <citation type="journal article" date="2014" name="Front. Microbiol.">
        <title>High frequency of phylogenetically diverse reductive dehalogenase-homologous genes in deep subseafloor sedimentary metagenomes.</title>
        <authorList>
            <person name="Kawai M."/>
            <person name="Futagami T."/>
            <person name="Toyoda A."/>
            <person name="Takaki Y."/>
            <person name="Nishi S."/>
            <person name="Hori S."/>
            <person name="Arai W."/>
            <person name="Tsubouchi T."/>
            <person name="Morono Y."/>
            <person name="Uchiyama I."/>
            <person name="Ito T."/>
            <person name="Fujiyama A."/>
            <person name="Inagaki F."/>
            <person name="Takami H."/>
        </authorList>
    </citation>
    <scope>NUCLEOTIDE SEQUENCE</scope>
    <source>
        <strain evidence="10">Expedition CK06-06</strain>
    </source>
</reference>
<keyword evidence="6" id="KW-0665">Pyrimidine biosynthesis</keyword>
<dbReference type="AlphaFoldDB" id="X1HCI1"/>
<dbReference type="InterPro" id="IPR011761">
    <property type="entry name" value="ATP-grasp"/>
</dbReference>
<protein>
    <recommendedName>
        <fullName evidence="9">ATP-grasp domain-containing protein</fullName>
    </recommendedName>
</protein>
<keyword evidence="3" id="KW-0547">Nucleotide-binding</keyword>
<organism evidence="10">
    <name type="scientific">marine sediment metagenome</name>
    <dbReference type="NCBI Taxonomy" id="412755"/>
    <lineage>
        <taxon>unclassified sequences</taxon>
        <taxon>metagenomes</taxon>
        <taxon>ecological metagenomes</taxon>
    </lineage>
</organism>
<dbReference type="GO" id="GO:0006541">
    <property type="term" value="P:glutamine metabolic process"/>
    <property type="evidence" value="ECO:0007669"/>
    <property type="project" value="TreeGrafter"/>
</dbReference>
<dbReference type="InterPro" id="IPR036897">
    <property type="entry name" value="CarbamoylP_synth_lsu_oligo_sf"/>
</dbReference>
<dbReference type="InterPro" id="IPR005480">
    <property type="entry name" value="CPSase_lsu_oligo"/>
</dbReference>
<evidence type="ECO:0000256" key="2">
    <source>
        <dbReference type="ARBA" id="ARBA00022723"/>
    </source>
</evidence>
<dbReference type="Gene3D" id="3.30.470.20">
    <property type="entry name" value="ATP-grasp fold, B domain"/>
    <property type="match status" value="1"/>
</dbReference>
<evidence type="ECO:0000256" key="3">
    <source>
        <dbReference type="ARBA" id="ARBA00022741"/>
    </source>
</evidence>
<feature type="non-terminal residue" evidence="10">
    <location>
        <position position="1"/>
    </location>
</feature>
<keyword evidence="2" id="KW-0479">Metal-binding</keyword>
<evidence type="ECO:0000313" key="10">
    <source>
        <dbReference type="EMBL" id="GAH67097.1"/>
    </source>
</evidence>
<dbReference type="InterPro" id="IPR005479">
    <property type="entry name" value="CPAse_ATP-bd"/>
</dbReference>
<keyword evidence="5" id="KW-0460">Magnesium</keyword>
<evidence type="ECO:0000256" key="4">
    <source>
        <dbReference type="ARBA" id="ARBA00022840"/>
    </source>
</evidence>
<evidence type="ECO:0000256" key="7">
    <source>
        <dbReference type="ARBA" id="ARBA00023211"/>
    </source>
</evidence>
<dbReference type="GO" id="GO:0006221">
    <property type="term" value="P:pyrimidine nucleotide biosynthetic process"/>
    <property type="evidence" value="ECO:0007669"/>
    <property type="project" value="UniProtKB-KW"/>
</dbReference>
<keyword evidence="4" id="KW-0067">ATP-binding</keyword>
<dbReference type="SMART" id="SM01096">
    <property type="entry name" value="CPSase_L_D3"/>
    <property type="match status" value="1"/>
</dbReference>
<sequence>QFAVNPEKFEYYVIEVNPRVSRSSALASKATGYPIARIATKLALGMTLDEISNPVTKDTPASFEPTLDYVVIKVPRWPFDKFPEADQVIGTQMKSTGEVMAIGRTFEEAFQKAIRSLEIGRFGLGGDGRDKPAMDIEPLKWQLTHPNDRRVFLIRDAFKLGVGVEEIYRLTNIDPWFIWKFKRIIDMEEKLKRMSPKDPEIEKVLGESKRLGFSNRQLAYLLKTNERAIRQLRKQTGIKTTFKTVDTCAAEFAAKA</sequence>
<dbReference type="PROSITE" id="PS50975">
    <property type="entry name" value="ATP_GRASP"/>
    <property type="match status" value="1"/>
</dbReference>
<dbReference type="EMBL" id="BARU01034743">
    <property type="protein sequence ID" value="GAH67097.1"/>
    <property type="molecule type" value="Genomic_DNA"/>
</dbReference>
<dbReference type="GO" id="GO:0005737">
    <property type="term" value="C:cytoplasm"/>
    <property type="evidence" value="ECO:0007669"/>
    <property type="project" value="TreeGrafter"/>
</dbReference>
<dbReference type="FunFam" id="1.10.1030.10:FF:000002">
    <property type="entry name" value="Carbamoyl-phosphate synthase large chain"/>
    <property type="match status" value="1"/>
</dbReference>
<proteinExistence type="predicted"/>
<dbReference type="InterPro" id="IPR005483">
    <property type="entry name" value="CPSase_dom"/>
</dbReference>
<dbReference type="GO" id="GO:0005524">
    <property type="term" value="F:ATP binding"/>
    <property type="evidence" value="ECO:0007669"/>
    <property type="project" value="UniProtKB-KW"/>
</dbReference>
<dbReference type="Pfam" id="PF02787">
    <property type="entry name" value="CPSase_L_D3"/>
    <property type="match status" value="1"/>
</dbReference>
<dbReference type="SUPFAM" id="SSF48108">
    <property type="entry name" value="Carbamoyl phosphate synthetase, large subunit connection domain"/>
    <property type="match status" value="1"/>
</dbReference>
<dbReference type="Gene3D" id="1.10.1030.10">
    <property type="entry name" value="Carbamoyl-phosphate synthetase, large subunit oligomerisation domain"/>
    <property type="match status" value="1"/>
</dbReference>
<feature type="domain" description="ATP-grasp" evidence="9">
    <location>
        <begin position="1"/>
        <end position="44"/>
    </location>
</feature>
<evidence type="ECO:0000259" key="9">
    <source>
        <dbReference type="PROSITE" id="PS50975"/>
    </source>
</evidence>
<evidence type="ECO:0000256" key="6">
    <source>
        <dbReference type="ARBA" id="ARBA00022975"/>
    </source>
</evidence>
<dbReference type="GO" id="GO:0004087">
    <property type="term" value="F:carbamoyl-phosphate synthase (ammonia) activity"/>
    <property type="evidence" value="ECO:0007669"/>
    <property type="project" value="UniProtKB-EC"/>
</dbReference>
<comment type="caution">
    <text evidence="10">The sequence shown here is derived from an EMBL/GenBank/DDBJ whole genome shotgun (WGS) entry which is preliminary data.</text>
</comment>